<dbReference type="Gene3D" id="3.30.70.60">
    <property type="match status" value="1"/>
</dbReference>
<evidence type="ECO:0008006" key="5">
    <source>
        <dbReference type="Google" id="ProtNLM"/>
    </source>
</evidence>
<reference evidence="4" key="1">
    <citation type="journal article" date="2019" name="Int. J. Syst. Evol. Microbiol.">
        <title>The Global Catalogue of Microorganisms (GCM) 10K type strain sequencing project: providing services to taxonomists for standard genome sequencing and annotation.</title>
        <authorList>
            <consortium name="The Broad Institute Genomics Platform"/>
            <consortium name="The Broad Institute Genome Sequencing Center for Infectious Disease"/>
            <person name="Wu L."/>
            <person name="Ma J."/>
        </authorList>
    </citation>
    <scope>NUCLEOTIDE SEQUENCE [LARGE SCALE GENOMIC DNA]</scope>
    <source>
        <strain evidence="4">CGMCC 4.6997</strain>
    </source>
</reference>
<dbReference type="Proteomes" id="UP001596039">
    <property type="component" value="Unassembled WGS sequence"/>
</dbReference>
<name>A0ABW0NRS5_9MICO</name>
<feature type="region of interest" description="Disordered" evidence="2">
    <location>
        <begin position="117"/>
        <end position="157"/>
    </location>
</feature>
<evidence type="ECO:0000313" key="3">
    <source>
        <dbReference type="EMBL" id="MFC5502770.1"/>
    </source>
</evidence>
<accession>A0ABW0NRS5</accession>
<organism evidence="3 4">
    <name type="scientific">Lysinimonas soli</name>
    <dbReference type="NCBI Taxonomy" id="1074233"/>
    <lineage>
        <taxon>Bacteria</taxon>
        <taxon>Bacillati</taxon>
        <taxon>Actinomycetota</taxon>
        <taxon>Actinomycetes</taxon>
        <taxon>Micrococcales</taxon>
        <taxon>Microbacteriaceae</taxon>
        <taxon>Lysinimonas</taxon>
    </lineage>
</organism>
<feature type="compositionally biased region" description="Low complexity" evidence="2">
    <location>
        <begin position="247"/>
        <end position="261"/>
    </location>
</feature>
<protein>
    <recommendedName>
        <fullName evidence="5">Tfp pilus assembly protein PilO</fullName>
    </recommendedName>
</protein>
<comment type="caution">
    <text evidence="3">The sequence shown here is derived from an EMBL/GenBank/DDBJ whole genome shotgun (WGS) entry which is preliminary data.</text>
</comment>
<dbReference type="RefSeq" id="WP_386740470.1">
    <property type="nucleotide sequence ID" value="NZ_JBHSMG010000002.1"/>
</dbReference>
<keyword evidence="1" id="KW-0175">Coiled coil</keyword>
<feature type="compositionally biased region" description="Low complexity" evidence="2">
    <location>
        <begin position="120"/>
        <end position="152"/>
    </location>
</feature>
<feature type="region of interest" description="Disordered" evidence="2">
    <location>
        <begin position="231"/>
        <end position="271"/>
    </location>
</feature>
<evidence type="ECO:0000256" key="2">
    <source>
        <dbReference type="SAM" id="MobiDB-lite"/>
    </source>
</evidence>
<keyword evidence="4" id="KW-1185">Reference proteome</keyword>
<proteinExistence type="predicted"/>
<evidence type="ECO:0000256" key="1">
    <source>
        <dbReference type="SAM" id="Coils"/>
    </source>
</evidence>
<dbReference type="EMBL" id="JBHSMG010000002">
    <property type="protein sequence ID" value="MFC5502770.1"/>
    <property type="molecule type" value="Genomic_DNA"/>
</dbReference>
<feature type="coiled-coil region" evidence="1">
    <location>
        <begin position="41"/>
        <end position="78"/>
    </location>
</feature>
<dbReference type="InterPro" id="IPR014717">
    <property type="entry name" value="Transl_elong_EF1B/ribsomal_bS6"/>
</dbReference>
<sequence>MQSHRILSAFTIFLMVVLVAAGWFLVAQPQLASASSANSSLTGVQAQIQTAQSTIVRLKSEQKNLPELTKKLEALRLSIPQEANSSAYIDGIDALAAASGVTVTGLQVEDAVAYSPPAPAASTTPPTGATPAPTATPTAAATAPTTPKSPTAWVAPTDPRITGTNFIAIPVSVTTEGDWPSTLSFVKGLQSGQRLFLVTGISTTHSADKPNLISATVKGYIYVLLDPKSAKVETATSTPTPTPTPTPTASSSPNPSGSATPTPTPSPTPTK</sequence>
<gene>
    <name evidence="3" type="ORF">ACFPJ4_11020</name>
</gene>
<feature type="compositionally biased region" description="Pro residues" evidence="2">
    <location>
        <begin position="262"/>
        <end position="271"/>
    </location>
</feature>
<evidence type="ECO:0000313" key="4">
    <source>
        <dbReference type="Proteomes" id="UP001596039"/>
    </source>
</evidence>